<proteinExistence type="predicted"/>
<evidence type="ECO:0000313" key="1">
    <source>
        <dbReference type="EMBL" id="KAJ8723367.1"/>
    </source>
</evidence>
<protein>
    <submittedName>
        <fullName evidence="1">Uncharacterized protein</fullName>
    </submittedName>
</protein>
<comment type="caution">
    <text evidence="1">The sequence shown here is derived from an EMBL/GenBank/DDBJ whole genome shotgun (WGS) entry which is preliminary data.</text>
</comment>
<gene>
    <name evidence="1" type="ORF">PYW08_003279</name>
</gene>
<evidence type="ECO:0000313" key="2">
    <source>
        <dbReference type="Proteomes" id="UP001231649"/>
    </source>
</evidence>
<accession>A0ACC2QQN1</accession>
<sequence>MSKKSKAELNQKYVLYESKFCPSSFTLTFVIEVVGFDVWHDCNEGWVDLGPPAGGAKLSYQLYPGQTFDIDVVLWRHVAKVLCGTNYGWVRTWQFLERRWVTFSIRHAFAVRVADLRNIEVILTPNFGISALSANTKTMTTTEVLLSPLQFGERRQFAKVVEAECPTKKYIEDMIWFLVVDRIPTSVLDGPFDTPFPVQDIRHQDAALYEVRNAVLNRPKPEQDEVEEKENIAVVSHRQLQGKEPPKKPIVEKKPYEIKLPGDWILAGIGRVTPFVVTGDRPKGQGEVLAVISSINLPAPDDFSIFFVNVCNLTEVPVEHLKLHRFTHIYTRWTMSGEEHNSEQELLQTNQVTTDINFNDHHSVPLPNAMVSDLMASFYDEPFQLELRGIRIPPPVSAKPSFFGYEKTDRDFGSQVPPIIPKQDKDILIAQTRIDAKALTRINGSVKGEFPLYPPEKSVMKLEREEICTNDVNAIRAKVKPDLIIQPGVILQAQMTIEVSLGVVGCIPQTMAVRYSRMYCLINDSNVTMKLLREITEINKSVTQTESKAGLLTGFLLDTGDTVMLYVEGPKDGHILHFWEKTEEFFPIVKPIFSTSDQYSCRLYPDLLLATMPFNVMKMAVPLSVLLSMPPIYARPALPLPTRSAVLKIGRLIASKLESVPCSRVMPTSAELKSFRLELCVPPRPPAGFDQPCAPHPSPSSILSLFSETD</sequence>
<reference evidence="1" key="1">
    <citation type="submission" date="2023-03" db="EMBL/GenBank/DDBJ databases">
        <title>Chromosome-level genomes of two armyworms, Mythimna separata and Mythimna loreyi, provide insights into the biosynthesis and reception of sex pheromones.</title>
        <authorList>
            <person name="Zhao H."/>
        </authorList>
    </citation>
    <scope>NUCLEOTIDE SEQUENCE</scope>
    <source>
        <strain evidence="1">BeijingLab</strain>
    </source>
</reference>
<name>A0ACC2QQN1_9NEOP</name>
<dbReference type="Proteomes" id="UP001231649">
    <property type="component" value="Chromosome 14"/>
</dbReference>
<organism evidence="1 2">
    <name type="scientific">Mythimna loreyi</name>
    <dbReference type="NCBI Taxonomy" id="667449"/>
    <lineage>
        <taxon>Eukaryota</taxon>
        <taxon>Metazoa</taxon>
        <taxon>Ecdysozoa</taxon>
        <taxon>Arthropoda</taxon>
        <taxon>Hexapoda</taxon>
        <taxon>Insecta</taxon>
        <taxon>Pterygota</taxon>
        <taxon>Neoptera</taxon>
        <taxon>Endopterygota</taxon>
        <taxon>Lepidoptera</taxon>
        <taxon>Glossata</taxon>
        <taxon>Ditrysia</taxon>
        <taxon>Noctuoidea</taxon>
        <taxon>Noctuidae</taxon>
        <taxon>Noctuinae</taxon>
        <taxon>Hadenini</taxon>
        <taxon>Mythimna</taxon>
    </lineage>
</organism>
<keyword evidence="2" id="KW-1185">Reference proteome</keyword>
<dbReference type="EMBL" id="CM056790">
    <property type="protein sequence ID" value="KAJ8723367.1"/>
    <property type="molecule type" value="Genomic_DNA"/>
</dbReference>